<organism evidence="1 2">
    <name type="scientific">Pseudomonas atacamensis</name>
    <dbReference type="NCBI Taxonomy" id="2565368"/>
    <lineage>
        <taxon>Bacteria</taxon>
        <taxon>Pseudomonadati</taxon>
        <taxon>Pseudomonadota</taxon>
        <taxon>Gammaproteobacteria</taxon>
        <taxon>Pseudomonadales</taxon>
        <taxon>Pseudomonadaceae</taxon>
        <taxon>Pseudomonas</taxon>
    </lineage>
</organism>
<keyword evidence="2" id="KW-1185">Reference proteome</keyword>
<dbReference type="Proteomes" id="UP001145022">
    <property type="component" value="Unassembled WGS sequence"/>
</dbReference>
<reference evidence="1" key="1">
    <citation type="journal article" date="2021" name="Sci. Rep.">
        <title>An efficient direct screening system for microorganisms that activate plant immune responses based on plant-microbe interactions using cultured plant cells.</title>
        <authorList>
            <person name="Kurokawa M."/>
            <person name="Nakano M."/>
            <person name="Kitahata N."/>
            <person name="Kuchitsu K."/>
            <person name="Furuya T."/>
        </authorList>
    </citation>
    <scope>NUCLEOTIDE SEQUENCE</scope>
    <source>
        <strain evidence="1">RS3R-1</strain>
    </source>
</reference>
<gene>
    <name evidence="1" type="ORF">RS3R1_37170</name>
</gene>
<comment type="caution">
    <text evidence="1">The sequence shown here is derived from an EMBL/GenBank/DDBJ whole genome shotgun (WGS) entry which is preliminary data.</text>
</comment>
<reference evidence="1" key="2">
    <citation type="submission" date="2022-11" db="EMBL/GenBank/DDBJ databases">
        <title>Draft genome sequencing of Pseudomonas atacamensis RS3R1.</title>
        <authorList>
            <person name="Furuya T."/>
            <person name="Kaneko H."/>
        </authorList>
    </citation>
    <scope>NUCLEOTIDE SEQUENCE</scope>
    <source>
        <strain evidence="1">RS3R-1</strain>
    </source>
</reference>
<sequence length="74" mass="8428">MTQNLDLRIFTPDQLQAHDLNIATKVHQATVASVIRKVNVMNPGQVLNASRENGKELLWPKEKLEQVLKHIEES</sequence>
<proteinExistence type="predicted"/>
<name>A0ABQ5PM59_9PSED</name>
<reference evidence="1" key="3">
    <citation type="journal article" date="2023" name="J. Biotechnol.">
        <title>Draft Genome Sequences of Endophytic Pseudomonas Strains, Isolated from the Interior of Brassicaceae Plants.</title>
        <authorList>
            <person name="Kaneko H."/>
            <person name="Furuya T."/>
        </authorList>
    </citation>
    <scope>NUCLEOTIDE SEQUENCE</scope>
    <source>
        <strain evidence="1">RS3R-1</strain>
    </source>
</reference>
<protein>
    <submittedName>
        <fullName evidence="1">Uncharacterized protein</fullName>
    </submittedName>
</protein>
<evidence type="ECO:0000313" key="1">
    <source>
        <dbReference type="EMBL" id="GLH44629.1"/>
    </source>
</evidence>
<accession>A0ABQ5PM59</accession>
<dbReference type="EMBL" id="BSCQ01000042">
    <property type="protein sequence ID" value="GLH44629.1"/>
    <property type="molecule type" value="Genomic_DNA"/>
</dbReference>
<evidence type="ECO:0000313" key="2">
    <source>
        <dbReference type="Proteomes" id="UP001145022"/>
    </source>
</evidence>
<dbReference type="RefSeq" id="WP_227974149.1">
    <property type="nucleotide sequence ID" value="NZ_BSCQ01000042.1"/>
</dbReference>